<feature type="region of interest" description="Disordered" evidence="1">
    <location>
        <begin position="108"/>
        <end position="151"/>
    </location>
</feature>
<protein>
    <submittedName>
        <fullName evidence="2">Uncharacterized protein</fullName>
    </submittedName>
</protein>
<evidence type="ECO:0000313" key="2">
    <source>
        <dbReference type="EMBL" id="ANJ73546.1"/>
    </source>
</evidence>
<reference evidence="3" key="1">
    <citation type="submission" date="2016-06" db="EMBL/GenBank/DDBJ databases">
        <authorList>
            <person name="Xu Y."/>
            <person name="Nagy A."/>
            <person name="Yan X."/>
            <person name="Kim S.W."/>
            <person name="Haley B."/>
            <person name="Liu N.T."/>
            <person name="Nou X."/>
        </authorList>
    </citation>
    <scope>NUCLEOTIDE SEQUENCE [LARGE SCALE GENOMIC DNA]</scope>
    <source>
        <strain evidence="3">ATCC 49129</strain>
    </source>
</reference>
<dbReference type="EMBL" id="CP016022">
    <property type="protein sequence ID" value="ANJ73546.1"/>
    <property type="molecule type" value="Genomic_DNA"/>
</dbReference>
<sequence length="151" mass="16839">MPKQVKVLRVVAKRDGFRRAGMEFGAVPKNLPLEEIPKHVHTAITGDPSLVSFQVVMHQREDGTLVDIPQPDLDDTDSRKAELEKLAAALQADQERLDARAMELDDRRDELSKREHELDARQHELDQREAGLAAREKAVAKAESATKKSGG</sequence>
<dbReference type="OrthoDB" id="9035174at2"/>
<dbReference type="SUPFAM" id="SSF160059">
    <property type="entry name" value="PriA/YqbF domain"/>
    <property type="match status" value="1"/>
</dbReference>
<dbReference type="Proteomes" id="UP000078572">
    <property type="component" value="Chromosome 1"/>
</dbReference>
<evidence type="ECO:0000256" key="1">
    <source>
        <dbReference type="SAM" id="MobiDB-lite"/>
    </source>
</evidence>
<accession>A0A191ZZS0</accession>
<gene>
    <name evidence="2" type="ORF">A9Y76_14195</name>
</gene>
<dbReference type="GeneID" id="61527168"/>
<keyword evidence="3" id="KW-1185">Reference proteome</keyword>
<evidence type="ECO:0000313" key="3">
    <source>
        <dbReference type="Proteomes" id="UP000078572"/>
    </source>
</evidence>
<name>A0A191ZZS0_9RALS</name>
<organism evidence="2 3">
    <name type="scientific">Ralstonia insidiosa</name>
    <dbReference type="NCBI Taxonomy" id="190721"/>
    <lineage>
        <taxon>Bacteria</taxon>
        <taxon>Pseudomonadati</taxon>
        <taxon>Pseudomonadota</taxon>
        <taxon>Betaproteobacteria</taxon>
        <taxon>Burkholderiales</taxon>
        <taxon>Burkholderiaceae</taxon>
        <taxon>Ralstonia</taxon>
    </lineage>
</organism>
<proteinExistence type="predicted"/>
<dbReference type="RefSeq" id="WP_064805001.1">
    <property type="nucleotide sequence ID" value="NZ_CP016022.1"/>
</dbReference>
<dbReference type="AlphaFoldDB" id="A0A191ZZS0"/>